<dbReference type="InterPro" id="IPR036397">
    <property type="entry name" value="RNaseH_sf"/>
</dbReference>
<reference evidence="2 3" key="1">
    <citation type="journal article" date="2024" name="J Genomics">
        <title>Draft genome sequencing and assembly of Favolaschia claudopus CIRM-BRFM 2984 isolated from oak limbs.</title>
        <authorList>
            <person name="Navarro D."/>
            <person name="Drula E."/>
            <person name="Chaduli D."/>
            <person name="Cazenave R."/>
            <person name="Ahrendt S."/>
            <person name="Wang J."/>
            <person name="Lipzen A."/>
            <person name="Daum C."/>
            <person name="Barry K."/>
            <person name="Grigoriev I.V."/>
            <person name="Favel A."/>
            <person name="Rosso M.N."/>
            <person name="Martin F."/>
        </authorList>
    </citation>
    <scope>NUCLEOTIDE SEQUENCE [LARGE SCALE GENOMIC DNA]</scope>
    <source>
        <strain evidence="2 3">CIRM-BRFM 2984</strain>
    </source>
</reference>
<dbReference type="Gene3D" id="3.30.420.10">
    <property type="entry name" value="Ribonuclease H-like superfamily/Ribonuclease H"/>
    <property type="match status" value="1"/>
</dbReference>
<evidence type="ECO:0000313" key="2">
    <source>
        <dbReference type="EMBL" id="KAK6972191.1"/>
    </source>
</evidence>
<feature type="non-terminal residue" evidence="2">
    <location>
        <position position="761"/>
    </location>
</feature>
<dbReference type="SUPFAM" id="SSF53098">
    <property type="entry name" value="Ribonuclease H-like"/>
    <property type="match status" value="1"/>
</dbReference>
<dbReference type="EMBL" id="JAWWNJ010000192">
    <property type="protein sequence ID" value="KAK6972191.1"/>
    <property type="molecule type" value="Genomic_DNA"/>
</dbReference>
<proteinExistence type="predicted"/>
<dbReference type="InterPro" id="IPR036691">
    <property type="entry name" value="Endo/exonu/phosph_ase_sf"/>
</dbReference>
<dbReference type="InterPro" id="IPR005135">
    <property type="entry name" value="Endo/exonuclease/phosphatase"/>
</dbReference>
<keyword evidence="3" id="KW-1185">Reference proteome</keyword>
<dbReference type="GO" id="GO:0004523">
    <property type="term" value="F:RNA-DNA hybrid ribonuclease activity"/>
    <property type="evidence" value="ECO:0007669"/>
    <property type="project" value="InterPro"/>
</dbReference>
<accession>A0AAV9Z6H1</accession>
<feature type="domain" description="RNase H type-1" evidence="1">
    <location>
        <begin position="354"/>
        <end position="493"/>
    </location>
</feature>
<dbReference type="PROSITE" id="PS50879">
    <property type="entry name" value="RNASE_H_1"/>
    <property type="match status" value="1"/>
</dbReference>
<dbReference type="AlphaFoldDB" id="A0AAV9Z6H1"/>
<comment type="caution">
    <text evidence="2">The sequence shown here is derived from an EMBL/GenBank/DDBJ whole genome shotgun (WGS) entry which is preliminary data.</text>
</comment>
<dbReference type="InterPro" id="IPR002156">
    <property type="entry name" value="RNaseH_domain"/>
</dbReference>
<protein>
    <recommendedName>
        <fullName evidence="1">RNase H type-1 domain-containing protein</fullName>
    </recommendedName>
</protein>
<sequence length="761" mass="85470">MSCARPNVHLVWRPGPRTVPGLPHGKLEGAGSRLRTNIVNSTTDVSIMSWNIQGNLCVKLYSPEFEDLIKEHDVVVLQETHLLPDDEECLAIPKGFYALSVCRKLTGSWERHGGGVTAFIRNGIQASKSPLSSPDILVLDLITCWLVGAYILPERSRWQQFTDVNPEHKLDETVALCAAADETKPILLFLDGNARTQSEKAGGDLARMSADQKPISPRGSRLLSTWRRSNLVILNGTHLEDASPGRFTSIKEAGVAEAVVDYAVVSDHLLSSVRSLSVAIPPEPAEAWSDHVSLTLRIDRTFLQVAPRLPKVVRAPPKMPVGDAAMDELCTQVMASRQDATEMLRTLYGEVYYDTPYAQVYVHGSCKDIGSHDAIGVGAIFWGEKSQLNRVDVVPGPDSPTSNRAALYAVTMALRMANPDISLMIFTNSEYCIRHLCYWAGKNSQIGWSCANGDLLKDLALLLRYRRAPTRFVRVERDSKNERAAAAKRSAQQGLNRGYSRAPPHCAVEVNPWKDSEVAGLPVINVPKVSTALPEIATQRESALRLQDDDEEALTGNPEHHRGRVKLRDLQKQLRDSIFECKDAGAFWRIMRGWTDPRPKRIQVSLDQLTEEFEKRMNEPEETPASFNKEQLRAWARLFEQMPRTNRDHSPRKSFSRKLTLEDIQWGKRQIMTHLATSSGIDDFSYQDIMEIPNENLLVLLQAVIDRKIFPSKWLLALVAGILKPRKDPLRPESYRLVVLECCLLKFLTLLIDRRVKEFAE</sequence>
<name>A0AAV9Z6H1_9AGAR</name>
<evidence type="ECO:0000313" key="3">
    <source>
        <dbReference type="Proteomes" id="UP001362999"/>
    </source>
</evidence>
<dbReference type="Pfam" id="PF03372">
    <property type="entry name" value="Exo_endo_phos"/>
    <property type="match status" value="1"/>
</dbReference>
<dbReference type="SUPFAM" id="SSF56219">
    <property type="entry name" value="DNase I-like"/>
    <property type="match status" value="1"/>
</dbReference>
<gene>
    <name evidence="2" type="ORF">R3P38DRAFT_2668876</name>
</gene>
<organism evidence="2 3">
    <name type="scientific">Favolaschia claudopus</name>
    <dbReference type="NCBI Taxonomy" id="2862362"/>
    <lineage>
        <taxon>Eukaryota</taxon>
        <taxon>Fungi</taxon>
        <taxon>Dikarya</taxon>
        <taxon>Basidiomycota</taxon>
        <taxon>Agaricomycotina</taxon>
        <taxon>Agaricomycetes</taxon>
        <taxon>Agaricomycetidae</taxon>
        <taxon>Agaricales</taxon>
        <taxon>Marasmiineae</taxon>
        <taxon>Mycenaceae</taxon>
        <taxon>Favolaschia</taxon>
    </lineage>
</organism>
<dbReference type="Proteomes" id="UP001362999">
    <property type="component" value="Unassembled WGS sequence"/>
</dbReference>
<evidence type="ECO:0000259" key="1">
    <source>
        <dbReference type="PROSITE" id="PS50879"/>
    </source>
</evidence>
<dbReference type="InterPro" id="IPR012337">
    <property type="entry name" value="RNaseH-like_sf"/>
</dbReference>
<dbReference type="Gene3D" id="3.60.10.10">
    <property type="entry name" value="Endonuclease/exonuclease/phosphatase"/>
    <property type="match status" value="1"/>
</dbReference>
<dbReference type="GO" id="GO:0003676">
    <property type="term" value="F:nucleic acid binding"/>
    <property type="evidence" value="ECO:0007669"/>
    <property type="project" value="InterPro"/>
</dbReference>